<dbReference type="InterPro" id="IPR025742">
    <property type="entry name" value="CSTF2_hinge"/>
</dbReference>
<reference evidence="2 3" key="1">
    <citation type="journal article" date="2018" name="Front. Plant Sci.">
        <title>Red Clover (Trifolium pratense) and Zigzag Clover (T. medium) - A Picture of Genomic Similarities and Differences.</title>
        <authorList>
            <person name="Dluhosova J."/>
            <person name="Istvanek J."/>
            <person name="Nedelnik J."/>
            <person name="Repkova J."/>
        </authorList>
    </citation>
    <scope>NUCLEOTIDE SEQUENCE [LARGE SCALE GENOMIC DNA]</scope>
    <source>
        <strain evidence="3">cv. 10/8</strain>
        <tissue evidence="2">Leaf</tissue>
    </source>
</reference>
<dbReference type="Proteomes" id="UP000265520">
    <property type="component" value="Unassembled WGS sequence"/>
</dbReference>
<protein>
    <submittedName>
        <fullName evidence="2">Cleavage stimulation factor subunit 2-like</fullName>
    </submittedName>
</protein>
<evidence type="ECO:0000259" key="1">
    <source>
        <dbReference type="Pfam" id="PF14327"/>
    </source>
</evidence>
<dbReference type="AlphaFoldDB" id="A0A392PPR7"/>
<dbReference type="GO" id="GO:0005847">
    <property type="term" value="C:mRNA cleavage and polyadenylation specificity factor complex"/>
    <property type="evidence" value="ECO:0007669"/>
    <property type="project" value="TreeGrafter"/>
</dbReference>
<feature type="domain" description="Cleavage stimulation factor subunit 2 hinge" evidence="1">
    <location>
        <begin position="3"/>
        <end position="47"/>
    </location>
</feature>
<dbReference type="Gene3D" id="1.25.40.630">
    <property type="match status" value="1"/>
</dbReference>
<dbReference type="PANTHER" id="PTHR45735:SF2">
    <property type="entry name" value="CLEAVAGE STIMULATION FACTOR SUBUNIT 2"/>
    <property type="match status" value="1"/>
</dbReference>
<dbReference type="PANTHER" id="PTHR45735">
    <property type="entry name" value="CLEAVAGE STIMULATION FACTOR SUBUNIT 2"/>
    <property type="match status" value="1"/>
</dbReference>
<accession>A0A392PPR7</accession>
<evidence type="ECO:0000313" key="3">
    <source>
        <dbReference type="Proteomes" id="UP000265520"/>
    </source>
</evidence>
<keyword evidence="3" id="KW-1185">Reference proteome</keyword>
<dbReference type="GO" id="GO:0003729">
    <property type="term" value="F:mRNA binding"/>
    <property type="evidence" value="ECO:0007669"/>
    <property type="project" value="TreeGrafter"/>
</dbReference>
<name>A0A392PPR7_9FABA</name>
<sequence>MHLAKMSRSQLTEIISELKGMATHNKDMSRQLLLSRPQLPKALFQVAFF</sequence>
<dbReference type="EMBL" id="LXQA010089761">
    <property type="protein sequence ID" value="MCI13824.1"/>
    <property type="molecule type" value="Genomic_DNA"/>
</dbReference>
<comment type="caution">
    <text evidence="2">The sequence shown here is derived from an EMBL/GenBank/DDBJ whole genome shotgun (WGS) entry which is preliminary data.</text>
</comment>
<evidence type="ECO:0000313" key="2">
    <source>
        <dbReference type="EMBL" id="MCI13824.1"/>
    </source>
</evidence>
<dbReference type="Pfam" id="PF14327">
    <property type="entry name" value="CSTF2_hinge"/>
    <property type="match status" value="1"/>
</dbReference>
<organism evidence="2 3">
    <name type="scientific">Trifolium medium</name>
    <dbReference type="NCBI Taxonomy" id="97028"/>
    <lineage>
        <taxon>Eukaryota</taxon>
        <taxon>Viridiplantae</taxon>
        <taxon>Streptophyta</taxon>
        <taxon>Embryophyta</taxon>
        <taxon>Tracheophyta</taxon>
        <taxon>Spermatophyta</taxon>
        <taxon>Magnoliopsida</taxon>
        <taxon>eudicotyledons</taxon>
        <taxon>Gunneridae</taxon>
        <taxon>Pentapetalae</taxon>
        <taxon>rosids</taxon>
        <taxon>fabids</taxon>
        <taxon>Fabales</taxon>
        <taxon>Fabaceae</taxon>
        <taxon>Papilionoideae</taxon>
        <taxon>50 kb inversion clade</taxon>
        <taxon>NPAAA clade</taxon>
        <taxon>Hologalegina</taxon>
        <taxon>IRL clade</taxon>
        <taxon>Trifolieae</taxon>
        <taxon>Trifolium</taxon>
    </lineage>
</organism>
<proteinExistence type="predicted"/>